<dbReference type="Pfam" id="PF00768">
    <property type="entry name" value="Peptidase_S11"/>
    <property type="match status" value="1"/>
</dbReference>
<dbReference type="GO" id="GO:0008360">
    <property type="term" value="P:regulation of cell shape"/>
    <property type="evidence" value="ECO:0007669"/>
    <property type="project" value="UniProtKB-KW"/>
</dbReference>
<dbReference type="GO" id="GO:0009252">
    <property type="term" value="P:peptidoglycan biosynthetic process"/>
    <property type="evidence" value="ECO:0007669"/>
    <property type="project" value="UniProtKB-KW"/>
</dbReference>
<evidence type="ECO:0000256" key="14">
    <source>
        <dbReference type="PIRSR" id="PIRSR618044-2"/>
    </source>
</evidence>
<feature type="binding site" evidence="14">
    <location>
        <position position="185"/>
    </location>
    <ligand>
        <name>substrate</name>
    </ligand>
</feature>
<reference evidence="17" key="1">
    <citation type="submission" date="2020-10" db="EMBL/GenBank/DDBJ databases">
        <authorList>
            <person name="Gilroy R."/>
        </authorList>
    </citation>
    <scope>NUCLEOTIDE SEQUENCE</scope>
    <source>
        <strain evidence="17">ChiHile30-977</strain>
    </source>
</reference>
<evidence type="ECO:0000313" key="17">
    <source>
        <dbReference type="EMBL" id="HIQ62049.1"/>
    </source>
</evidence>
<dbReference type="SMART" id="SM00936">
    <property type="entry name" value="PBP5_C"/>
    <property type="match status" value="1"/>
</dbReference>
<keyword evidence="5 17" id="KW-0121">Carboxypeptidase</keyword>
<dbReference type="InterPro" id="IPR012907">
    <property type="entry name" value="Peptidase_S11_C"/>
</dbReference>
<sequence>MMERTTGRTLLAVNADQPLPMASTTKVMTALLALENGNLDEPVTAGDNAYGVPGTSIYLQRGESMTLEQMLYGLMLASGNDAAVAIAEHIGGTVEAFCALMTARAAELGATNTRFSTPHGLPAENHYTTARDLAHIAAAAMGHPVFRQIVSTRRASIPWQGHDELRVLNNKNALLSSYEGATGIKTGYTRAAGRCLVFGAQRGEMELVGVVLNCPDWFDEAARLMDLCFARYPWTQAKEDGAAMGTLPVDGGTAAQASVRLLGALGAPLAEGETAQLVMDLPESVTAPQPAGTQVGWALLQLDGETVARRPVVLAEAVEKAPSGWERVVDGWPMLR</sequence>
<comment type="function">
    <text evidence="1">Removes C-terminal D-alanyl residues from sugar-peptide cell wall precursors.</text>
</comment>
<keyword evidence="6" id="KW-0645">Protease</keyword>
<feature type="domain" description="Peptidase S11 D-Ala-D-Ala carboxypeptidase A C-terminal" evidence="16">
    <location>
        <begin position="234"/>
        <end position="320"/>
    </location>
</feature>
<organism evidence="17 18">
    <name type="scientific">Candidatus Avichristensenella intestinipullorum</name>
    <dbReference type="NCBI Taxonomy" id="2840693"/>
    <lineage>
        <taxon>Bacteria</taxon>
        <taxon>Bacillati</taxon>
        <taxon>Bacillota</taxon>
        <taxon>Clostridia</taxon>
        <taxon>Candidatus Avichristensenella</taxon>
    </lineage>
</organism>
<dbReference type="EMBL" id="DVFI01000007">
    <property type="protein sequence ID" value="HIQ62049.1"/>
    <property type="molecule type" value="Genomic_DNA"/>
</dbReference>
<dbReference type="Proteomes" id="UP000886819">
    <property type="component" value="Unassembled WGS sequence"/>
</dbReference>
<evidence type="ECO:0000256" key="10">
    <source>
        <dbReference type="ARBA" id="ARBA00022984"/>
    </source>
</evidence>
<protein>
    <recommendedName>
        <fullName evidence="4">serine-type D-Ala-D-Ala carboxypeptidase</fullName>
        <ecNumber evidence="4">3.4.16.4</ecNumber>
    </recommendedName>
</protein>
<evidence type="ECO:0000259" key="16">
    <source>
        <dbReference type="SMART" id="SM00936"/>
    </source>
</evidence>
<keyword evidence="8" id="KW-0378">Hydrolase</keyword>
<dbReference type="GO" id="GO:0006508">
    <property type="term" value="P:proteolysis"/>
    <property type="evidence" value="ECO:0007669"/>
    <property type="project" value="UniProtKB-KW"/>
</dbReference>
<comment type="catalytic activity">
    <reaction evidence="12">
        <text>Preferential cleavage: (Ac)2-L-Lys-D-Ala-|-D-Ala. Also transpeptidation of peptidyl-alanyl moieties that are N-acyl substituents of D-alanine.</text>
        <dbReference type="EC" id="3.4.16.4"/>
    </reaction>
</comment>
<dbReference type="Pfam" id="PF07943">
    <property type="entry name" value="PBP5_C"/>
    <property type="match status" value="1"/>
</dbReference>
<dbReference type="InterPro" id="IPR015956">
    <property type="entry name" value="Peniciliin-bd_prot_C_sf"/>
</dbReference>
<proteinExistence type="inferred from homology"/>
<comment type="caution">
    <text evidence="17">The sequence shown here is derived from an EMBL/GenBank/DDBJ whole genome shotgun (WGS) entry which is preliminary data.</text>
</comment>
<accession>A0A9D0YUQ7</accession>
<dbReference type="GO" id="GO:0071555">
    <property type="term" value="P:cell wall organization"/>
    <property type="evidence" value="ECO:0007669"/>
    <property type="project" value="UniProtKB-KW"/>
</dbReference>
<evidence type="ECO:0000256" key="8">
    <source>
        <dbReference type="ARBA" id="ARBA00022801"/>
    </source>
</evidence>
<evidence type="ECO:0000256" key="6">
    <source>
        <dbReference type="ARBA" id="ARBA00022670"/>
    </source>
</evidence>
<feature type="active site" description="Acyl-ester intermediate" evidence="13">
    <location>
        <position position="23"/>
    </location>
</feature>
<gene>
    <name evidence="17" type="ORF">IAA66_00505</name>
</gene>
<evidence type="ECO:0000256" key="9">
    <source>
        <dbReference type="ARBA" id="ARBA00022960"/>
    </source>
</evidence>
<dbReference type="PANTHER" id="PTHR21581:SF33">
    <property type="entry name" value="D-ALANYL-D-ALANINE CARBOXYPEPTIDASE DACB"/>
    <property type="match status" value="1"/>
</dbReference>
<evidence type="ECO:0000256" key="1">
    <source>
        <dbReference type="ARBA" id="ARBA00003217"/>
    </source>
</evidence>
<dbReference type="Gene3D" id="3.40.710.10">
    <property type="entry name" value="DD-peptidase/beta-lactamase superfamily"/>
    <property type="match status" value="1"/>
</dbReference>
<evidence type="ECO:0000313" key="18">
    <source>
        <dbReference type="Proteomes" id="UP000886819"/>
    </source>
</evidence>
<comment type="similarity">
    <text evidence="3 15">Belongs to the peptidase S11 family.</text>
</comment>
<dbReference type="AlphaFoldDB" id="A0A9D0YUQ7"/>
<dbReference type="SUPFAM" id="SSF56601">
    <property type="entry name" value="beta-lactamase/transpeptidase-like"/>
    <property type="match status" value="1"/>
</dbReference>
<evidence type="ECO:0000256" key="4">
    <source>
        <dbReference type="ARBA" id="ARBA00012448"/>
    </source>
</evidence>
<dbReference type="InterPro" id="IPR037167">
    <property type="entry name" value="Peptidase_S11_C_sf"/>
</dbReference>
<dbReference type="PANTHER" id="PTHR21581">
    <property type="entry name" value="D-ALANYL-D-ALANINE CARBOXYPEPTIDASE"/>
    <property type="match status" value="1"/>
</dbReference>
<keyword evidence="7" id="KW-0732">Signal</keyword>
<dbReference type="GO" id="GO:0009002">
    <property type="term" value="F:serine-type D-Ala-D-Ala carboxypeptidase activity"/>
    <property type="evidence" value="ECO:0007669"/>
    <property type="project" value="UniProtKB-EC"/>
</dbReference>
<keyword evidence="11" id="KW-0961">Cell wall biogenesis/degradation</keyword>
<evidence type="ECO:0000256" key="15">
    <source>
        <dbReference type="RuleBase" id="RU004016"/>
    </source>
</evidence>
<evidence type="ECO:0000256" key="11">
    <source>
        <dbReference type="ARBA" id="ARBA00023316"/>
    </source>
</evidence>
<dbReference type="InterPro" id="IPR001967">
    <property type="entry name" value="Peptidase_S11_N"/>
</dbReference>
<feature type="active site" evidence="13">
    <location>
        <position position="78"/>
    </location>
</feature>
<evidence type="ECO:0000256" key="3">
    <source>
        <dbReference type="ARBA" id="ARBA00007164"/>
    </source>
</evidence>
<dbReference type="SUPFAM" id="SSF69189">
    <property type="entry name" value="Penicillin-binding protein associated domain"/>
    <property type="match status" value="1"/>
</dbReference>
<comment type="pathway">
    <text evidence="2">Cell wall biogenesis; peptidoglycan biosynthesis.</text>
</comment>
<evidence type="ECO:0000256" key="12">
    <source>
        <dbReference type="ARBA" id="ARBA00034000"/>
    </source>
</evidence>
<keyword evidence="10" id="KW-0573">Peptidoglycan synthesis</keyword>
<dbReference type="InterPro" id="IPR018044">
    <property type="entry name" value="Peptidase_S11"/>
</dbReference>
<reference evidence="17" key="2">
    <citation type="journal article" date="2021" name="PeerJ">
        <title>Extensive microbial diversity within the chicken gut microbiome revealed by metagenomics and culture.</title>
        <authorList>
            <person name="Gilroy R."/>
            <person name="Ravi A."/>
            <person name="Getino M."/>
            <person name="Pursley I."/>
            <person name="Horton D.L."/>
            <person name="Alikhan N.F."/>
            <person name="Baker D."/>
            <person name="Gharbi K."/>
            <person name="Hall N."/>
            <person name="Watson M."/>
            <person name="Adriaenssens E.M."/>
            <person name="Foster-Nyarko E."/>
            <person name="Jarju S."/>
            <person name="Secka A."/>
            <person name="Antonio M."/>
            <person name="Oren A."/>
            <person name="Chaudhuri R.R."/>
            <person name="La Ragione R."/>
            <person name="Hildebrand F."/>
            <person name="Pallen M.J."/>
        </authorList>
    </citation>
    <scope>NUCLEOTIDE SEQUENCE</scope>
    <source>
        <strain evidence="17">ChiHile30-977</strain>
    </source>
</reference>
<evidence type="ECO:0000256" key="13">
    <source>
        <dbReference type="PIRSR" id="PIRSR618044-1"/>
    </source>
</evidence>
<evidence type="ECO:0000256" key="5">
    <source>
        <dbReference type="ARBA" id="ARBA00022645"/>
    </source>
</evidence>
<feature type="active site" description="Proton acceptor" evidence="13">
    <location>
        <position position="26"/>
    </location>
</feature>
<evidence type="ECO:0000256" key="2">
    <source>
        <dbReference type="ARBA" id="ARBA00004752"/>
    </source>
</evidence>
<name>A0A9D0YUQ7_9FIRM</name>
<dbReference type="PRINTS" id="PR00725">
    <property type="entry name" value="DADACBPTASE1"/>
</dbReference>
<dbReference type="InterPro" id="IPR012338">
    <property type="entry name" value="Beta-lactam/transpept-like"/>
</dbReference>
<keyword evidence="9" id="KW-0133">Cell shape</keyword>
<evidence type="ECO:0000256" key="7">
    <source>
        <dbReference type="ARBA" id="ARBA00022729"/>
    </source>
</evidence>
<dbReference type="Gene3D" id="2.60.410.10">
    <property type="entry name" value="D-Ala-D-Ala carboxypeptidase, C-terminal domain"/>
    <property type="match status" value="1"/>
</dbReference>
<dbReference type="EC" id="3.4.16.4" evidence="4"/>